<dbReference type="InterPro" id="IPR001932">
    <property type="entry name" value="PPM-type_phosphatase-like_dom"/>
</dbReference>
<dbReference type="InterPro" id="IPR036457">
    <property type="entry name" value="PPM-type-like_dom_sf"/>
</dbReference>
<dbReference type="SMART" id="SM00331">
    <property type="entry name" value="PP2C_SIG"/>
    <property type="match status" value="1"/>
</dbReference>
<organism evidence="2 3">
    <name type="scientific">Paenibacillus validus</name>
    <dbReference type="NCBI Taxonomy" id="44253"/>
    <lineage>
        <taxon>Bacteria</taxon>
        <taxon>Bacillati</taxon>
        <taxon>Bacillota</taxon>
        <taxon>Bacilli</taxon>
        <taxon>Bacillales</taxon>
        <taxon>Paenibacillaceae</taxon>
        <taxon>Paenibacillus</taxon>
    </lineage>
</organism>
<dbReference type="EMBL" id="WNZX01000002">
    <property type="protein sequence ID" value="MUG69627.1"/>
    <property type="molecule type" value="Genomic_DNA"/>
</dbReference>
<dbReference type="SUPFAM" id="SSF81606">
    <property type="entry name" value="PP2C-like"/>
    <property type="match status" value="1"/>
</dbReference>
<dbReference type="PROSITE" id="PS51746">
    <property type="entry name" value="PPM_2"/>
    <property type="match status" value="1"/>
</dbReference>
<feature type="domain" description="PPM-type phosphatase" evidence="1">
    <location>
        <begin position="10"/>
        <end position="262"/>
    </location>
</feature>
<dbReference type="Pfam" id="PF13672">
    <property type="entry name" value="PP2C_2"/>
    <property type="match status" value="1"/>
</dbReference>
<name>A0A7X3CS45_9BACL</name>
<sequence length="294" mass="32696">MKKTIAVHWHYGAATHSGWHRATNDDRSLIRIGLTAGGTPYAVAALADGMGGLGAGGAAGDAAMEGLRTWLEERLSKLLDRKDRWSAFEREAVRQFQTIHGQIVEQSHKQGERQGTTLTLLLLIGAVYLIVHIGDCRVYKFSPGQDLKRLTRDHTWVNGQVRRGLMSNETARKHPKRNVLLSFLGMNGNPRVEVQSGLYTPGTLFLLSSDGFHGSFPETEIRVMLTAARDRGEGAQAICDELLSRTLEHRAADNISILVLKAMDRHAGFNPILIGLKLFLHRLRRLRLSSYFLP</sequence>
<dbReference type="SMART" id="SM00332">
    <property type="entry name" value="PP2Cc"/>
    <property type="match status" value="1"/>
</dbReference>
<reference evidence="2 3" key="1">
    <citation type="submission" date="2019-11" db="EMBL/GenBank/DDBJ databases">
        <title>Draft genome sequences of five Paenibacillus species of dairy origin.</title>
        <authorList>
            <person name="Olajide A.M."/>
            <person name="Chen S."/>
            <person name="Lapointe G."/>
        </authorList>
    </citation>
    <scope>NUCLEOTIDE SEQUENCE [LARGE SCALE GENOMIC DNA]</scope>
    <source>
        <strain evidence="2 3">2CS3</strain>
    </source>
</reference>
<comment type="caution">
    <text evidence="2">The sequence shown here is derived from an EMBL/GenBank/DDBJ whole genome shotgun (WGS) entry which is preliminary data.</text>
</comment>
<protein>
    <submittedName>
        <fullName evidence="2">SpoIIE family protein phosphatase</fullName>
    </submittedName>
</protein>
<evidence type="ECO:0000313" key="3">
    <source>
        <dbReference type="Proteomes" id="UP000450917"/>
    </source>
</evidence>
<gene>
    <name evidence="2" type="ORF">GNP93_02935</name>
</gene>
<evidence type="ECO:0000313" key="2">
    <source>
        <dbReference type="EMBL" id="MUG69627.1"/>
    </source>
</evidence>
<evidence type="ECO:0000259" key="1">
    <source>
        <dbReference type="PROSITE" id="PS51746"/>
    </source>
</evidence>
<accession>A0A7X3CS45</accession>
<keyword evidence="3" id="KW-1185">Reference proteome</keyword>
<dbReference type="Gene3D" id="3.60.40.10">
    <property type="entry name" value="PPM-type phosphatase domain"/>
    <property type="match status" value="1"/>
</dbReference>
<dbReference type="RefSeq" id="WP_155613974.1">
    <property type="nucleotide sequence ID" value="NZ_WNZX01000002.1"/>
</dbReference>
<dbReference type="Proteomes" id="UP000450917">
    <property type="component" value="Unassembled WGS sequence"/>
</dbReference>
<dbReference type="AlphaFoldDB" id="A0A7X3CS45"/>
<proteinExistence type="predicted"/>